<dbReference type="AlphaFoldDB" id="A0A5B8MW93"/>
<organism evidence="2 3">
    <name type="scientific">Chloropicon primus</name>
    <dbReference type="NCBI Taxonomy" id="1764295"/>
    <lineage>
        <taxon>Eukaryota</taxon>
        <taxon>Viridiplantae</taxon>
        <taxon>Chlorophyta</taxon>
        <taxon>Chloropicophyceae</taxon>
        <taxon>Chloropicales</taxon>
        <taxon>Chloropicaceae</taxon>
        <taxon>Chloropicon</taxon>
    </lineage>
</organism>
<proteinExistence type="predicted"/>
<reference evidence="2 3" key="1">
    <citation type="submission" date="2018-07" db="EMBL/GenBank/DDBJ databases">
        <title>The complete nuclear genome of the prasinophyte Chloropicon primus (CCMP1205).</title>
        <authorList>
            <person name="Pombert J.-F."/>
            <person name="Otis C."/>
            <person name="Turmel M."/>
            <person name="Lemieux C."/>
        </authorList>
    </citation>
    <scope>NUCLEOTIDE SEQUENCE [LARGE SCALE GENOMIC DNA]</scope>
    <source>
        <strain evidence="2 3">CCMP1205</strain>
    </source>
</reference>
<dbReference type="EMBL" id="CP031047">
    <property type="protein sequence ID" value="QDZ24809.1"/>
    <property type="molecule type" value="Genomic_DNA"/>
</dbReference>
<feature type="region of interest" description="Disordered" evidence="1">
    <location>
        <begin position="1"/>
        <end position="23"/>
    </location>
</feature>
<gene>
    <name evidence="2" type="ORF">A3770_14p73270</name>
</gene>
<evidence type="ECO:0000313" key="3">
    <source>
        <dbReference type="Proteomes" id="UP000316726"/>
    </source>
</evidence>
<evidence type="ECO:0000256" key="1">
    <source>
        <dbReference type="SAM" id="MobiDB-lite"/>
    </source>
</evidence>
<name>A0A5B8MW93_9CHLO</name>
<sequence length="548" mass="59032">MASDAPPSKRRRVDDYDVPSPIGASKAETRHVAHVAQLLFENGLLEQGVTGRSLAKHLTEGKTHHNTDAFFKLTNGTEVLFEYDPGFTHGDSDVGRDQRKTTKLREMFPDAFVVRLRVGAAHFEQLSQWGDNVLVVVTESQLPNVAASAAVTAVAQRIHQGGAAATKACPSSNHDNAAANDAAADVWARMSKEFEAAEQRVATLVGGDLDLARKLMATPGVPSRVLTGAFEKSIKGLQDPKFGITNLGTFVCGGVAAKFDDPEKLFDILTALKTRFGIKSLQTFVSDSVAARFDDPDALYAVLDTLRTRFGIKSLQTFVSDSVAARFDDPDALYAVLDTLRTRFGIKSLQTFVSGGVAASVAAKFDDPDALYAVLDTLRTRFGIKNLQTFVCNSVAAKFDDPDALYAVLDTLRTRFGIKNLQTFVCNSVAAKFDDPEALYAVLEELEQMVGKGGVLIAGSNAFASRMLKPGFVDAVVACGDALSVLGLDPVKELRTVLNKENAKLMNMIGTLAAKLKACSDEGAAHQLLVSLRNKKRKHEAMIAMIDA</sequence>
<dbReference type="Proteomes" id="UP000316726">
    <property type="component" value="Chromosome 14"/>
</dbReference>
<keyword evidence="3" id="KW-1185">Reference proteome</keyword>
<protein>
    <submittedName>
        <fullName evidence="2">Uncharacterized protein</fullName>
    </submittedName>
</protein>
<accession>A0A5B8MW93</accession>
<evidence type="ECO:0000313" key="2">
    <source>
        <dbReference type="EMBL" id="QDZ24809.1"/>
    </source>
</evidence>